<accession>A0A7S3ZE24</accession>
<sequence>MIHKHLHTISQSRPFLEQRNSTFVAAALFRTPTPKKGLRGAKSFATDSCACWRRPSLLEAVLEVRTDVVRLPIANADSLGIQTSFHNQNRICPSDVIHFQVAMGGGLVVDKVLYFWIPTDFSLTHLQASILELARGFLLVILATCQAFFS</sequence>
<evidence type="ECO:0000313" key="1">
    <source>
        <dbReference type="EMBL" id="CAE0680381.1"/>
    </source>
</evidence>
<dbReference type="EMBL" id="HBIV01045935">
    <property type="protein sequence ID" value="CAE0680381.1"/>
    <property type="molecule type" value="Transcribed_RNA"/>
</dbReference>
<reference evidence="1" key="1">
    <citation type="submission" date="2021-01" db="EMBL/GenBank/DDBJ databases">
        <authorList>
            <person name="Corre E."/>
            <person name="Pelletier E."/>
            <person name="Niang G."/>
            <person name="Scheremetjew M."/>
            <person name="Finn R."/>
            <person name="Kale V."/>
            <person name="Holt S."/>
            <person name="Cochrane G."/>
            <person name="Meng A."/>
            <person name="Brown T."/>
            <person name="Cohen L."/>
        </authorList>
    </citation>
    <scope>NUCLEOTIDE SEQUENCE</scope>
    <source>
        <strain evidence="1">CCCM811</strain>
    </source>
</reference>
<gene>
    <name evidence="1" type="ORF">LGLO00237_LOCUS32167</name>
</gene>
<organism evidence="1">
    <name type="scientific">Lotharella globosa</name>
    <dbReference type="NCBI Taxonomy" id="91324"/>
    <lineage>
        <taxon>Eukaryota</taxon>
        <taxon>Sar</taxon>
        <taxon>Rhizaria</taxon>
        <taxon>Cercozoa</taxon>
        <taxon>Chlorarachniophyceae</taxon>
        <taxon>Lotharella</taxon>
    </lineage>
</organism>
<protein>
    <submittedName>
        <fullName evidence="1">Uncharacterized protein</fullName>
    </submittedName>
</protein>
<dbReference type="AlphaFoldDB" id="A0A7S3ZE24"/>
<proteinExistence type="predicted"/>
<name>A0A7S3ZE24_9EUKA</name>